<proteinExistence type="predicted"/>
<gene>
    <name evidence="1" type="ORF">DIZ78_00625</name>
</gene>
<dbReference type="AlphaFoldDB" id="A0A370DV37"/>
<evidence type="ECO:0008006" key="3">
    <source>
        <dbReference type="Google" id="ProtNLM"/>
    </source>
</evidence>
<dbReference type="NCBIfam" id="NF035938">
    <property type="entry name" value="EboA_domain"/>
    <property type="match status" value="1"/>
</dbReference>
<evidence type="ECO:0000313" key="1">
    <source>
        <dbReference type="EMBL" id="RDH88473.1"/>
    </source>
</evidence>
<accession>A0A370DV37</accession>
<dbReference type="EMBL" id="QFXE01000001">
    <property type="protein sequence ID" value="RDH88473.1"/>
    <property type="molecule type" value="Genomic_DNA"/>
</dbReference>
<sequence>MEDLDNFQAQLTAAIAPVLTDSGKTWLDKTLEKLAASDQPLDDLGLYSAMAKRKLGNRRLEHAPAIDAVFSPLDIRRWGEADAARLVLLLSVVKPLPDQTEELVQAYYRMGDESERIALIRGLILFAPEDYLTTIALDAGRTNSLELLSALSLDNPYPASFYSEQTFNQMVLKCLFLGLAIERVVGLEQRANPDLTRMCENYVVERENASRTVPVDIWLAIGPHASPEGEQQILAYLNHEETGHRYYTALALGQRLSESPSLKSHLQDRLKQEDNTLVLGILQDLLQQQPG</sequence>
<evidence type="ECO:0000313" key="2">
    <source>
        <dbReference type="Proteomes" id="UP000254771"/>
    </source>
</evidence>
<organism evidence="1 2">
    <name type="scientific">endosymbiont of Escarpia spicata</name>
    <dbReference type="NCBI Taxonomy" id="2200908"/>
    <lineage>
        <taxon>Bacteria</taxon>
        <taxon>Pseudomonadati</taxon>
        <taxon>Pseudomonadota</taxon>
        <taxon>Gammaproteobacteria</taxon>
        <taxon>sulfur-oxidizing symbionts</taxon>
    </lineage>
</organism>
<reference evidence="1 2" key="1">
    <citation type="journal article" date="2018" name="ISME J.">
        <title>Endosymbiont genomes yield clues of tubeworm success.</title>
        <authorList>
            <person name="Li Y."/>
            <person name="Liles M.R."/>
            <person name="Halanych K.M."/>
        </authorList>
    </citation>
    <scope>NUCLEOTIDE SEQUENCE [LARGE SCALE GENOMIC DNA]</scope>
    <source>
        <strain evidence="1">A1462</strain>
    </source>
</reference>
<dbReference type="InterPro" id="IPR047715">
    <property type="entry name" value="EboA_dom"/>
</dbReference>
<protein>
    <recommendedName>
        <fullName evidence="3">HEAT repeat domain-containing protein</fullName>
    </recommendedName>
</protein>
<keyword evidence="2" id="KW-1185">Reference proteome</keyword>
<name>A0A370DV37_9GAMM</name>
<dbReference type="Proteomes" id="UP000254771">
    <property type="component" value="Unassembled WGS sequence"/>
</dbReference>
<comment type="caution">
    <text evidence="1">The sequence shown here is derived from an EMBL/GenBank/DDBJ whole genome shotgun (WGS) entry which is preliminary data.</text>
</comment>